<dbReference type="AlphaFoldDB" id="A0A8K0D4J1"/>
<protein>
    <submittedName>
        <fullName evidence="2">Uncharacterized protein</fullName>
    </submittedName>
</protein>
<feature type="region of interest" description="Disordered" evidence="1">
    <location>
        <begin position="171"/>
        <end position="269"/>
    </location>
</feature>
<gene>
    <name evidence="2" type="ORF">ILUMI_07083</name>
</gene>
<dbReference type="Proteomes" id="UP000801492">
    <property type="component" value="Unassembled WGS sequence"/>
</dbReference>
<dbReference type="OrthoDB" id="10618237at2759"/>
<reference evidence="2" key="1">
    <citation type="submission" date="2019-08" db="EMBL/GenBank/DDBJ databases">
        <title>The genome of the North American firefly Photinus pyralis.</title>
        <authorList>
            <consortium name="Photinus pyralis genome working group"/>
            <person name="Fallon T.R."/>
            <person name="Sander Lower S.E."/>
            <person name="Weng J.-K."/>
        </authorList>
    </citation>
    <scope>NUCLEOTIDE SEQUENCE</scope>
    <source>
        <strain evidence="2">TRF0915ILg1</strain>
        <tissue evidence="2">Whole body</tissue>
    </source>
</reference>
<comment type="caution">
    <text evidence="2">The sequence shown here is derived from an EMBL/GenBank/DDBJ whole genome shotgun (WGS) entry which is preliminary data.</text>
</comment>
<name>A0A8K0D4J1_IGNLU</name>
<feature type="compositionally biased region" description="Basic residues" evidence="1">
    <location>
        <begin position="198"/>
        <end position="235"/>
    </location>
</feature>
<evidence type="ECO:0000313" key="2">
    <source>
        <dbReference type="EMBL" id="KAF2899094.1"/>
    </source>
</evidence>
<proteinExistence type="predicted"/>
<accession>A0A8K0D4J1</accession>
<evidence type="ECO:0000256" key="1">
    <source>
        <dbReference type="SAM" id="MobiDB-lite"/>
    </source>
</evidence>
<dbReference type="EMBL" id="VTPC01003051">
    <property type="protein sequence ID" value="KAF2899094.1"/>
    <property type="molecule type" value="Genomic_DNA"/>
</dbReference>
<sequence>MATTRKFSLCTMETVLLLVLFHLFNLSVCIQVISYPFEDRKVPFEKIERPVIKHSDQPSITSVKSLVVQPEYEQITYDTVASSDMLCCVSANTAQNEEVVETYPTVQHSPEELLLIHRNHQLLNILANLFNRVLSNSILKIVHSILNTFDNNRRYNPYSYFSHYNFGHHNPHTPSNKLPSPLLKGLASKPHQQQQQHHSQHHQQHHSQHHQQHHSQHHQQHHTHHQQHHSHHHQLQQKVLHQQQVKSEHQSDKLIPPQMESKNYKCMHL</sequence>
<keyword evidence="3" id="KW-1185">Reference proteome</keyword>
<organism evidence="2 3">
    <name type="scientific">Ignelater luminosus</name>
    <name type="common">Cucubano</name>
    <name type="synonym">Pyrophorus luminosus</name>
    <dbReference type="NCBI Taxonomy" id="2038154"/>
    <lineage>
        <taxon>Eukaryota</taxon>
        <taxon>Metazoa</taxon>
        <taxon>Ecdysozoa</taxon>
        <taxon>Arthropoda</taxon>
        <taxon>Hexapoda</taxon>
        <taxon>Insecta</taxon>
        <taxon>Pterygota</taxon>
        <taxon>Neoptera</taxon>
        <taxon>Endopterygota</taxon>
        <taxon>Coleoptera</taxon>
        <taxon>Polyphaga</taxon>
        <taxon>Elateriformia</taxon>
        <taxon>Elateroidea</taxon>
        <taxon>Elateridae</taxon>
        <taxon>Agrypninae</taxon>
        <taxon>Pyrophorini</taxon>
        <taxon>Ignelater</taxon>
    </lineage>
</organism>
<evidence type="ECO:0000313" key="3">
    <source>
        <dbReference type="Proteomes" id="UP000801492"/>
    </source>
</evidence>